<gene>
    <name evidence="2" type="ORF">M8H41_22235</name>
</gene>
<proteinExistence type="predicted"/>
<dbReference type="InterPro" id="IPR026889">
    <property type="entry name" value="Zn_Tnp"/>
</dbReference>
<dbReference type="Proteomes" id="UP001176021">
    <property type="component" value="Unassembled WGS sequence"/>
</dbReference>
<evidence type="ECO:0000313" key="3">
    <source>
        <dbReference type="Proteomes" id="UP001176021"/>
    </source>
</evidence>
<accession>A0ABT8QW15</accession>
<sequence>MVRMPELQDIFKSVRLKSLSPTQAKAFNMIRVCRTSTLGSHAQVCTDCRSADGSVQQEIHEVQYSELNDYISFSY</sequence>
<dbReference type="Pfam" id="PF14319">
    <property type="entry name" value="Zn_Tnp_IS91"/>
    <property type="match status" value="1"/>
</dbReference>
<protein>
    <submittedName>
        <fullName evidence="2">Transposase zinc-binding domain-containing protein</fullName>
    </submittedName>
</protein>
<evidence type="ECO:0000313" key="2">
    <source>
        <dbReference type="EMBL" id="MDO0825537.1"/>
    </source>
</evidence>
<evidence type="ECO:0000259" key="1">
    <source>
        <dbReference type="Pfam" id="PF14319"/>
    </source>
</evidence>
<feature type="domain" description="Transposase zinc-binding" evidence="1">
    <location>
        <begin position="14"/>
        <end position="51"/>
    </location>
</feature>
<keyword evidence="3" id="KW-1185">Reference proteome</keyword>
<organism evidence="2 3">
    <name type="scientific">Desulfosporosinus nitroreducens</name>
    <dbReference type="NCBI Taxonomy" id="2018668"/>
    <lineage>
        <taxon>Bacteria</taxon>
        <taxon>Bacillati</taxon>
        <taxon>Bacillota</taxon>
        <taxon>Clostridia</taxon>
        <taxon>Eubacteriales</taxon>
        <taxon>Desulfitobacteriaceae</taxon>
        <taxon>Desulfosporosinus</taxon>
    </lineage>
</organism>
<dbReference type="EMBL" id="JAMJEV010000027">
    <property type="protein sequence ID" value="MDO0825537.1"/>
    <property type="molecule type" value="Genomic_DNA"/>
</dbReference>
<comment type="caution">
    <text evidence="2">The sequence shown here is derived from an EMBL/GenBank/DDBJ whole genome shotgun (WGS) entry which is preliminary data.</text>
</comment>
<reference evidence="2" key="1">
    <citation type="submission" date="2022-05" db="EMBL/GenBank/DDBJ databases">
        <title>Expanded diversity of anoxic marine methylotrophy in a Black Sea sulfate reducing microorganism.</title>
        <authorList>
            <person name="Fischer P.Q."/>
            <person name="Stams A.J.M."/>
            <person name="Villanueva L."/>
            <person name="Sousa D.Z."/>
        </authorList>
    </citation>
    <scope>NUCLEOTIDE SEQUENCE</scope>
    <source>
        <strain evidence="2">P130</strain>
    </source>
</reference>
<name>A0ABT8QW15_9FIRM</name>